<dbReference type="Gene3D" id="3.40.50.1820">
    <property type="entry name" value="alpha/beta hydrolase"/>
    <property type="match status" value="1"/>
</dbReference>
<dbReference type="InterPro" id="IPR051321">
    <property type="entry name" value="PHA/PHB_synthase"/>
</dbReference>
<dbReference type="InterPro" id="IPR029058">
    <property type="entry name" value="AB_hydrolase_fold"/>
</dbReference>
<protein>
    <submittedName>
        <fullName evidence="7">Polyhydroxyalkanoate synthase</fullName>
    </submittedName>
</protein>
<dbReference type="GO" id="GO:0016746">
    <property type="term" value="F:acyltransferase activity"/>
    <property type="evidence" value="ECO:0007669"/>
    <property type="project" value="UniProtKB-KW"/>
</dbReference>
<dbReference type="OrthoDB" id="7208816at2"/>
<keyword evidence="8" id="KW-1185">Reference proteome</keyword>
<evidence type="ECO:0000256" key="2">
    <source>
        <dbReference type="ARBA" id="ARBA00022490"/>
    </source>
</evidence>
<feature type="compositionally biased region" description="Low complexity" evidence="5">
    <location>
        <begin position="155"/>
        <end position="166"/>
    </location>
</feature>
<dbReference type="AlphaFoldDB" id="A0A1G5C4N7"/>
<dbReference type="STRING" id="336292.SAMN05660710_00403"/>
<feature type="compositionally biased region" description="Low complexity" evidence="5">
    <location>
        <begin position="69"/>
        <end position="101"/>
    </location>
</feature>
<evidence type="ECO:0000259" key="6">
    <source>
        <dbReference type="Pfam" id="PF07167"/>
    </source>
</evidence>
<evidence type="ECO:0000256" key="4">
    <source>
        <dbReference type="ARBA" id="ARBA00023315"/>
    </source>
</evidence>
<evidence type="ECO:0000256" key="3">
    <source>
        <dbReference type="ARBA" id="ARBA00022679"/>
    </source>
</evidence>
<evidence type="ECO:0000256" key="1">
    <source>
        <dbReference type="ARBA" id="ARBA00004496"/>
    </source>
</evidence>
<keyword evidence="4" id="KW-0012">Acyltransferase</keyword>
<dbReference type="PANTHER" id="PTHR36837">
    <property type="entry name" value="POLY(3-HYDROXYALKANOATE) POLYMERASE SUBUNIT PHAC"/>
    <property type="match status" value="1"/>
</dbReference>
<evidence type="ECO:0000256" key="5">
    <source>
        <dbReference type="SAM" id="MobiDB-lite"/>
    </source>
</evidence>
<accession>A0A1G5C4N7</accession>
<proteinExistence type="predicted"/>
<dbReference type="Pfam" id="PF07167">
    <property type="entry name" value="PhaC_N"/>
    <property type="match status" value="1"/>
</dbReference>
<dbReference type="EMBL" id="FMVT01000001">
    <property type="protein sequence ID" value="SCX97274.1"/>
    <property type="molecule type" value="Genomic_DNA"/>
</dbReference>
<evidence type="ECO:0000313" key="8">
    <source>
        <dbReference type="Proteomes" id="UP000199502"/>
    </source>
</evidence>
<dbReference type="GO" id="GO:0042619">
    <property type="term" value="P:poly-hydroxybutyrate biosynthetic process"/>
    <property type="evidence" value="ECO:0007669"/>
    <property type="project" value="InterPro"/>
</dbReference>
<reference evidence="7 8" key="1">
    <citation type="submission" date="2016-10" db="EMBL/GenBank/DDBJ databases">
        <authorList>
            <person name="de Groot N.N."/>
        </authorList>
    </citation>
    <scope>NUCLEOTIDE SEQUENCE [LARGE SCALE GENOMIC DNA]</scope>
    <source>
        <strain evidence="7 8">CGMCC 1.8925</strain>
    </source>
</reference>
<dbReference type="Proteomes" id="UP000199502">
    <property type="component" value="Unassembled WGS sequence"/>
</dbReference>
<dbReference type="PANTHER" id="PTHR36837:SF5">
    <property type="entry name" value="POLY-3-HYDROXYBUTYRATE SYNTHASE"/>
    <property type="match status" value="1"/>
</dbReference>
<dbReference type="InterPro" id="IPR010941">
    <property type="entry name" value="PhaC_N"/>
</dbReference>
<evidence type="ECO:0000313" key="7">
    <source>
        <dbReference type="EMBL" id="SCX97274.1"/>
    </source>
</evidence>
<dbReference type="SUPFAM" id="SSF53474">
    <property type="entry name" value="alpha/beta-Hydrolases"/>
    <property type="match status" value="1"/>
</dbReference>
<keyword evidence="2" id="KW-0963">Cytoplasm</keyword>
<feature type="compositionally biased region" description="Pro residues" evidence="5">
    <location>
        <begin position="102"/>
        <end position="147"/>
    </location>
</feature>
<feature type="region of interest" description="Disordered" evidence="5">
    <location>
        <begin position="1"/>
        <end position="166"/>
    </location>
</feature>
<organism evidence="7 8">
    <name type="scientific">Paracoccus tibetensis</name>
    <dbReference type="NCBI Taxonomy" id="336292"/>
    <lineage>
        <taxon>Bacteria</taxon>
        <taxon>Pseudomonadati</taxon>
        <taxon>Pseudomonadota</taxon>
        <taxon>Alphaproteobacteria</taxon>
        <taxon>Rhodobacterales</taxon>
        <taxon>Paracoccaceae</taxon>
        <taxon>Paracoccus</taxon>
    </lineage>
</organism>
<feature type="compositionally biased region" description="Low complexity" evidence="5">
    <location>
        <begin position="16"/>
        <end position="61"/>
    </location>
</feature>
<comment type="subcellular location">
    <subcellularLocation>
        <location evidence="1">Cytoplasm</location>
    </subcellularLocation>
</comment>
<gene>
    <name evidence="7" type="ORF">SAMN05660710_00403</name>
</gene>
<dbReference type="NCBIfam" id="TIGR01838">
    <property type="entry name" value="PHA_synth_I"/>
    <property type="match status" value="1"/>
</dbReference>
<feature type="domain" description="Poly-beta-hydroxybutyrate polymerase N-terminal" evidence="6">
    <location>
        <begin position="299"/>
        <end position="470"/>
    </location>
</feature>
<dbReference type="GO" id="GO:0005737">
    <property type="term" value="C:cytoplasm"/>
    <property type="evidence" value="ECO:0007669"/>
    <property type="project" value="UniProtKB-SubCell"/>
</dbReference>
<dbReference type="InterPro" id="IPR010963">
    <property type="entry name" value="PHA_synth_I"/>
</dbReference>
<name>A0A1G5C4N7_9RHOB</name>
<keyword evidence="3" id="KW-0808">Transferase</keyword>
<sequence length="785" mass="83864">MARKSTPTGATGGSNVAKKSVKSAGPAGAKGKAKPADAAAGAETSTAPEAQAAMPGTAPAARSRRRAGKAAGPSAAASAQAADSPPTENSPAGNPSAGSPPADTPPADNPPVGDPADTPPAETPPLEAPPVEAPPSDAPGDMPPAEEPPAEIEDVPVSPAAAPGSSAAPAAADVAAAAEHDAEDGMAAARSLLAQMARSSHAPTARKLAENIERIEQLGHRLMAAFSERGMPNPGVQGPGPDLMRAAAQGFVKTLTDQPARMIEQQVNYWGETLKNYAKAQAALAKGQLTAPEDDSPADRRFANPLWQTHPYFNLVKKQYLTNANALREAAAALELPDEIARRRITWLTNQIVDMLAPTNFLATNPDALEKAVATEGESLVRGLENLVRDVEQNQGEMIVSLADRNAFVVGENVGTAPGSVVHRTPLFELIQYAPTTEQVHAVPLLIFPPWINKFYILDLKPENSLIRWLVSQGHTLFVVSWKNPGVEMAETGMEDYVSAYLDAMDKVRELTAQKKLNVVGYCIAGTTLSLTLALLKKRGDDRVNSATLFTALTDFSDQGEFTTFLQDDFVNGIAEEIERHGLMRARLMSRTMSFLRANDLVWGPAIRSYMLGETPPAFDLLFWNGDSTNLPGKMAMQYLRGLCQRNGFATDGFELMGQTLTLGDVDVPVCAIACESDHIAPWKDCWRGVARMGTKDKTFILSESGHIAGIVNPPSKKKYGHYIGSTDFGGDHAAWRESATLTPGSWWPHWAEWLAARSGDIVEARHPQDEIEPSPGSYVHERAI</sequence>